<protein>
    <submittedName>
        <fullName evidence="1">Uncharacterized protein</fullName>
    </submittedName>
</protein>
<accession>A0A399EK83</accession>
<sequence>MKLEIRVEPLPGFPDLDGAHELAWGYLLDRVFGDAYQAGVGSLSLVLPHPTLAEWGWWRAEQTPARGERTGFAALDGSRPQSADRVYTLRFGLLAPAALRNRTRGVTPRVESRLFVYTLPALLASLPMRLSNPRLRDAGWLGMRRRFVSEKPVVAYYCLEIGGGA</sequence>
<keyword evidence="2" id="KW-1185">Reference proteome</keyword>
<reference evidence="1 2" key="1">
    <citation type="submission" date="2018-08" db="EMBL/GenBank/DDBJ databases">
        <title>Meiothermus roseus NBRC 110900 genome sequencing project.</title>
        <authorList>
            <person name="Da Costa M.S."/>
            <person name="Albuquerque L."/>
            <person name="Raposo P."/>
            <person name="Froufe H.J.C."/>
            <person name="Barroso C.S."/>
            <person name="Egas C."/>
        </authorList>
    </citation>
    <scope>NUCLEOTIDE SEQUENCE [LARGE SCALE GENOMIC DNA]</scope>
    <source>
        <strain evidence="1 2">NBRC 110900</strain>
    </source>
</reference>
<organism evidence="1 2">
    <name type="scientific">Calidithermus roseus</name>
    <dbReference type="NCBI Taxonomy" id="1644118"/>
    <lineage>
        <taxon>Bacteria</taxon>
        <taxon>Thermotogati</taxon>
        <taxon>Deinococcota</taxon>
        <taxon>Deinococci</taxon>
        <taxon>Thermales</taxon>
        <taxon>Thermaceae</taxon>
        <taxon>Calidithermus</taxon>
    </lineage>
</organism>
<proteinExistence type="predicted"/>
<dbReference type="OrthoDB" id="34277at2"/>
<dbReference type="RefSeq" id="WP_119280142.1">
    <property type="nucleotide sequence ID" value="NZ_QWLA01000094.1"/>
</dbReference>
<evidence type="ECO:0000313" key="2">
    <source>
        <dbReference type="Proteomes" id="UP000265341"/>
    </source>
</evidence>
<dbReference type="AlphaFoldDB" id="A0A399EK83"/>
<gene>
    <name evidence="1" type="ORF">Mrose_03275</name>
</gene>
<dbReference type="Proteomes" id="UP000265341">
    <property type="component" value="Unassembled WGS sequence"/>
</dbReference>
<evidence type="ECO:0000313" key="1">
    <source>
        <dbReference type="EMBL" id="RIH82772.1"/>
    </source>
</evidence>
<comment type="caution">
    <text evidence="1">The sequence shown here is derived from an EMBL/GenBank/DDBJ whole genome shotgun (WGS) entry which is preliminary data.</text>
</comment>
<dbReference type="EMBL" id="QWLA01000094">
    <property type="protein sequence ID" value="RIH82772.1"/>
    <property type="molecule type" value="Genomic_DNA"/>
</dbReference>
<name>A0A399EK83_9DEIN</name>